<evidence type="ECO:0000313" key="2">
    <source>
        <dbReference type="Proteomes" id="UP001560573"/>
    </source>
</evidence>
<proteinExistence type="predicted"/>
<reference evidence="1 2" key="1">
    <citation type="submission" date="2023-07" db="EMBL/GenBank/DDBJ databases">
        <authorList>
            <person name="Lian W.-H."/>
        </authorList>
    </citation>
    <scope>NUCLEOTIDE SEQUENCE [LARGE SCALE GENOMIC DNA]</scope>
    <source>
        <strain evidence="1 2">SYSU DXS3180</strain>
    </source>
</reference>
<gene>
    <name evidence="1" type="ORF">QTN47_10915</name>
</gene>
<dbReference type="EMBL" id="JAULBC010000003">
    <property type="protein sequence ID" value="MEX6688009.1"/>
    <property type="molecule type" value="Genomic_DNA"/>
</dbReference>
<protein>
    <submittedName>
        <fullName evidence="1">Uncharacterized protein</fullName>
    </submittedName>
</protein>
<keyword evidence="2" id="KW-1185">Reference proteome</keyword>
<comment type="caution">
    <text evidence="1">The sequence shown here is derived from an EMBL/GenBank/DDBJ whole genome shotgun (WGS) entry which is preliminary data.</text>
</comment>
<evidence type="ECO:0000313" key="1">
    <source>
        <dbReference type="EMBL" id="MEX6688009.1"/>
    </source>
</evidence>
<dbReference type="Proteomes" id="UP001560573">
    <property type="component" value="Unassembled WGS sequence"/>
</dbReference>
<name>A0ABV3ZHX4_9BACT</name>
<accession>A0ABV3ZHX4</accession>
<organism evidence="1 2">
    <name type="scientific">Danxiaibacter flavus</name>
    <dbReference type="NCBI Taxonomy" id="3049108"/>
    <lineage>
        <taxon>Bacteria</taxon>
        <taxon>Pseudomonadati</taxon>
        <taxon>Bacteroidota</taxon>
        <taxon>Chitinophagia</taxon>
        <taxon>Chitinophagales</taxon>
        <taxon>Chitinophagaceae</taxon>
        <taxon>Danxiaibacter</taxon>
    </lineage>
</organism>
<dbReference type="RefSeq" id="WP_369329416.1">
    <property type="nucleotide sequence ID" value="NZ_JAULBC010000003.1"/>
</dbReference>
<sequence>MSLNFREYQNAFIKDVTTAKSTNDIERYCSDMIEKLTDKKVDDAEIAKLFRETVDALKSIPATKEDLQQQKNIGYSIEFIRRILKLINI</sequence>